<comment type="caution">
    <text evidence="2">The sequence shown here is derived from an EMBL/GenBank/DDBJ whole genome shotgun (WGS) entry which is preliminary data.</text>
</comment>
<dbReference type="Pfam" id="PF01593">
    <property type="entry name" value="Amino_oxidase"/>
    <property type="match status" value="1"/>
</dbReference>
<dbReference type="PANTHER" id="PTHR16128">
    <property type="entry name" value="FAD/NAD(P)-BINDING OXIDOREDUCTASE FAMILY PROTEIN"/>
    <property type="match status" value="1"/>
</dbReference>
<dbReference type="Proteomes" id="UP001236569">
    <property type="component" value="Unassembled WGS sequence"/>
</dbReference>
<dbReference type="InterPro" id="IPR036188">
    <property type="entry name" value="FAD/NAD-bd_sf"/>
</dbReference>
<reference evidence="2 3" key="1">
    <citation type="submission" date="2023-05" db="EMBL/GenBank/DDBJ databases">
        <title>Novel species of genus Flectobacillus isolated from stream in China.</title>
        <authorList>
            <person name="Lu H."/>
        </authorList>
    </citation>
    <scope>NUCLEOTIDE SEQUENCE [LARGE SCALE GENOMIC DNA]</scope>
    <source>
        <strain evidence="2 3">DC10W</strain>
    </source>
</reference>
<sequence>MSKQKILIIGAGITGLRTAQVLSQASLAVTIVDKGRGVGGRMATRRFTDTKADHGAQYFSVKSKAFQDFINEAEKQQIVKPWKVTDKTHLRYICPDGMSTLPKFMAQGLEVKLTQKIVRISNNIAFTESGEQFDFDKLVITAPIPQVLQLFEESEIELNDDEKNILHAIQYDPCWALIAKLNTSSGDTIAGGKILENSSVSWVVDNAEKGLTVSPTLTIHASSSYSQLRLEEKAEDVAKELIASISDIVNPEHIETYQIHRWRYALASERANEPFLQLKNYPIYIGGDAFGVGNVEGAFVSGDAIAKAIC</sequence>
<dbReference type="PANTHER" id="PTHR16128:SF5">
    <property type="entry name" value="FAD_NAD(P)-BINDING OXIDOREDUCTASE FAMILY PROTEIN"/>
    <property type="match status" value="1"/>
</dbReference>
<protein>
    <submittedName>
        <fullName evidence="2">FAD-dependent oxidoreductase</fullName>
    </submittedName>
</protein>
<evidence type="ECO:0000313" key="2">
    <source>
        <dbReference type="EMBL" id="MDI9867188.1"/>
    </source>
</evidence>
<dbReference type="InterPro" id="IPR002937">
    <property type="entry name" value="Amino_oxidase"/>
</dbReference>
<dbReference type="RefSeq" id="WP_283371866.1">
    <property type="nucleotide sequence ID" value="NZ_JASHID010000025.1"/>
</dbReference>
<dbReference type="EMBL" id="JASHID010000025">
    <property type="protein sequence ID" value="MDI9867188.1"/>
    <property type="molecule type" value="Genomic_DNA"/>
</dbReference>
<dbReference type="Pfam" id="PF13450">
    <property type="entry name" value="NAD_binding_8"/>
    <property type="match status" value="1"/>
</dbReference>
<dbReference type="Gene3D" id="3.50.50.60">
    <property type="entry name" value="FAD/NAD(P)-binding domain"/>
    <property type="match status" value="1"/>
</dbReference>
<evidence type="ECO:0000259" key="1">
    <source>
        <dbReference type="Pfam" id="PF01593"/>
    </source>
</evidence>
<feature type="domain" description="Amine oxidase" evidence="1">
    <location>
        <begin position="73"/>
        <end position="309"/>
    </location>
</feature>
<organism evidence="2 3">
    <name type="scientific">Flectobacillus longus</name>
    <dbReference type="NCBI Taxonomy" id="2984207"/>
    <lineage>
        <taxon>Bacteria</taxon>
        <taxon>Pseudomonadati</taxon>
        <taxon>Bacteroidota</taxon>
        <taxon>Cytophagia</taxon>
        <taxon>Cytophagales</taxon>
        <taxon>Flectobacillaceae</taxon>
        <taxon>Flectobacillus</taxon>
    </lineage>
</organism>
<dbReference type="Gene3D" id="3.90.660.10">
    <property type="match status" value="1"/>
</dbReference>
<evidence type="ECO:0000313" key="3">
    <source>
        <dbReference type="Proteomes" id="UP001236569"/>
    </source>
</evidence>
<name>A0ABT6YUC6_9BACT</name>
<accession>A0ABT6YUC6</accession>
<dbReference type="SUPFAM" id="SSF51905">
    <property type="entry name" value="FAD/NAD(P)-binding domain"/>
    <property type="match status" value="1"/>
</dbReference>
<keyword evidence="3" id="KW-1185">Reference proteome</keyword>
<proteinExistence type="predicted"/>
<gene>
    <name evidence="2" type="ORF">QM480_22795</name>
</gene>